<keyword evidence="6" id="KW-0067">ATP-binding</keyword>
<dbReference type="Gene3D" id="3.30.56.10">
    <property type="match status" value="2"/>
</dbReference>
<keyword evidence="3" id="KW-0436">Ligase</keyword>
<dbReference type="GO" id="GO:0003723">
    <property type="term" value="F:RNA binding"/>
    <property type="evidence" value="ECO:0007669"/>
    <property type="project" value="InterPro"/>
</dbReference>
<dbReference type="Pfam" id="PF17759">
    <property type="entry name" value="tRNA_synthFbeta"/>
    <property type="match status" value="1"/>
</dbReference>
<evidence type="ECO:0000313" key="11">
    <source>
        <dbReference type="EMBL" id="OGK16834.1"/>
    </source>
</evidence>
<dbReference type="PROSITE" id="PS51483">
    <property type="entry name" value="B5"/>
    <property type="match status" value="1"/>
</dbReference>
<dbReference type="EMBL" id="MFZF01000010">
    <property type="protein sequence ID" value="OGK16834.1"/>
    <property type="molecule type" value="Genomic_DNA"/>
</dbReference>
<keyword evidence="5" id="KW-0547">Nucleotide-binding</keyword>
<dbReference type="SUPFAM" id="SSF55681">
    <property type="entry name" value="Class II aaRS and biotin synthetases"/>
    <property type="match status" value="1"/>
</dbReference>
<dbReference type="GO" id="GO:0000287">
    <property type="term" value="F:magnesium ion binding"/>
    <property type="evidence" value="ECO:0007669"/>
    <property type="project" value="InterPro"/>
</dbReference>
<evidence type="ECO:0000256" key="5">
    <source>
        <dbReference type="ARBA" id="ARBA00022741"/>
    </source>
</evidence>
<dbReference type="Pfam" id="PF03484">
    <property type="entry name" value="B5"/>
    <property type="match status" value="1"/>
</dbReference>
<feature type="domain" description="B5" evidence="10">
    <location>
        <begin position="286"/>
        <end position="362"/>
    </location>
</feature>
<dbReference type="InterPro" id="IPR041616">
    <property type="entry name" value="PheRS_beta_core"/>
</dbReference>
<dbReference type="AlphaFoldDB" id="A0A1F7GDB1"/>
<keyword evidence="7" id="KW-0460">Magnesium</keyword>
<accession>A0A1F7GDB1</accession>
<dbReference type="Proteomes" id="UP000178372">
    <property type="component" value="Unassembled WGS sequence"/>
</dbReference>
<dbReference type="EC" id="6.1.1.20" evidence="2"/>
<dbReference type="InterPro" id="IPR045864">
    <property type="entry name" value="aa-tRNA-synth_II/BPL/LPL"/>
</dbReference>
<dbReference type="InterPro" id="IPR045060">
    <property type="entry name" value="Phe-tRNA-ligase_IIc_bsu"/>
</dbReference>
<evidence type="ECO:0000256" key="4">
    <source>
        <dbReference type="ARBA" id="ARBA00022723"/>
    </source>
</evidence>
<dbReference type="GO" id="GO:0004826">
    <property type="term" value="F:phenylalanine-tRNA ligase activity"/>
    <property type="evidence" value="ECO:0007669"/>
    <property type="project" value="UniProtKB-EC"/>
</dbReference>
<evidence type="ECO:0000256" key="9">
    <source>
        <dbReference type="ARBA" id="ARBA00023146"/>
    </source>
</evidence>
<keyword evidence="9" id="KW-0030">Aminoacyl-tRNA synthetase</keyword>
<dbReference type="InterPro" id="IPR005147">
    <property type="entry name" value="tRNA_synthase_B5-dom"/>
</dbReference>
<dbReference type="InterPro" id="IPR005146">
    <property type="entry name" value="B3/B4_tRNA-bd"/>
</dbReference>
<dbReference type="InterPro" id="IPR020825">
    <property type="entry name" value="Phe-tRNA_synthase-like_B3/B4"/>
</dbReference>
<dbReference type="PANTHER" id="PTHR10947:SF0">
    <property type="entry name" value="PHENYLALANINE--TRNA LIGASE BETA SUBUNIT"/>
    <property type="match status" value="1"/>
</dbReference>
<proteinExistence type="predicted"/>
<evidence type="ECO:0000256" key="8">
    <source>
        <dbReference type="ARBA" id="ARBA00022917"/>
    </source>
</evidence>
<comment type="cofactor">
    <cofactor evidence="1">
        <name>Mg(2+)</name>
        <dbReference type="ChEBI" id="CHEBI:18420"/>
    </cofactor>
</comment>
<dbReference type="PANTHER" id="PTHR10947">
    <property type="entry name" value="PHENYLALANYL-TRNA SYNTHETASE BETA CHAIN AND LEUCINE-RICH REPEAT-CONTAINING PROTEIN 47"/>
    <property type="match status" value="1"/>
</dbReference>
<dbReference type="SMART" id="SM00874">
    <property type="entry name" value="B5"/>
    <property type="match status" value="1"/>
</dbReference>
<evidence type="ECO:0000256" key="6">
    <source>
        <dbReference type="ARBA" id="ARBA00022840"/>
    </source>
</evidence>
<evidence type="ECO:0000256" key="1">
    <source>
        <dbReference type="ARBA" id="ARBA00001946"/>
    </source>
</evidence>
<sequence length="630" mass="70713">MKVPINWLKQYVEIAQPASQIASILTSIGHMQDGPIQKVKGGLVIDIEIRQNRPDCLSIVGVARELAAATNVKIQYPQIENTATFSPKGNWKIVVEDASLCFRFNTIKIDNIKVGKSPEWLKALLEFCGMESINNVVDITNYVMIEFGQPLHAFDANLITGDIVIRQARQNEKFTALGEKKLILTTDDLVIADAEKILALSGVIGSSTAGVNSETKSIILEGATYNQASIRRTSLRHAIRTEASTRLGKFLHPQLTSVALCRSAYLLKETCGAKVVASVDYYPKIFEIASLELSTDRILKLGGVKIDNIKISQILQALGFEVRGRSANKLTVLIPYFRTDVLCEEDLVEEVLRMYGYDKIPSVLPNSAPSQDIQSRYFELEEKIRDIMTSLGFDEHITEPLTTETVSNKIPIILQNSLTSEKSMLRTTLQHSLEKVLVNYQKHRRLITKIFEIGKIFFDIGGFKEQRTLGVIFSSSSAQYKEIKGIITTLISQLGKEIHQSDYFIVPIDRHVWYAEVNIDSVFGRGNIDTFSVFTSPPLVVFQDLSLVAPVEARVGEVLDTIRKVDKRIFEVELGEEPKIIDNQNKTLFIKFSLRNQNDSNVSKKDIDDLRQQILNKLKKNFLISLSSKA</sequence>
<name>A0A1F7GDB1_9BACT</name>
<dbReference type="SUPFAM" id="SSF46955">
    <property type="entry name" value="Putative DNA-binding domain"/>
    <property type="match status" value="2"/>
</dbReference>
<evidence type="ECO:0000313" key="12">
    <source>
        <dbReference type="Proteomes" id="UP000178372"/>
    </source>
</evidence>
<dbReference type="Gene3D" id="3.50.40.10">
    <property type="entry name" value="Phenylalanyl-trna Synthetase, Chain B, domain 3"/>
    <property type="match status" value="1"/>
</dbReference>
<evidence type="ECO:0000259" key="10">
    <source>
        <dbReference type="PROSITE" id="PS51483"/>
    </source>
</evidence>
<evidence type="ECO:0000256" key="7">
    <source>
        <dbReference type="ARBA" id="ARBA00022842"/>
    </source>
</evidence>
<dbReference type="SMART" id="SM00873">
    <property type="entry name" value="B3_4"/>
    <property type="match status" value="1"/>
</dbReference>
<dbReference type="Gene3D" id="3.30.930.10">
    <property type="entry name" value="Bira Bifunctional Protein, Domain 2"/>
    <property type="match status" value="1"/>
</dbReference>
<dbReference type="SUPFAM" id="SSF56037">
    <property type="entry name" value="PheT/TilS domain"/>
    <property type="match status" value="1"/>
</dbReference>
<dbReference type="GO" id="GO:0005524">
    <property type="term" value="F:ATP binding"/>
    <property type="evidence" value="ECO:0007669"/>
    <property type="project" value="UniProtKB-KW"/>
</dbReference>
<organism evidence="11 12">
    <name type="scientific">Candidatus Roizmanbacteria bacterium RIFCSPHIGHO2_01_FULL_39_12b</name>
    <dbReference type="NCBI Taxonomy" id="1802030"/>
    <lineage>
        <taxon>Bacteria</taxon>
        <taxon>Candidatus Roizmaniibacteriota</taxon>
    </lineage>
</organism>
<dbReference type="InterPro" id="IPR009061">
    <property type="entry name" value="DNA-bd_dom_put_sf"/>
</dbReference>
<evidence type="ECO:0000256" key="3">
    <source>
        <dbReference type="ARBA" id="ARBA00022598"/>
    </source>
</evidence>
<dbReference type="GO" id="GO:0006432">
    <property type="term" value="P:phenylalanyl-tRNA aminoacylation"/>
    <property type="evidence" value="ECO:0007669"/>
    <property type="project" value="InterPro"/>
</dbReference>
<evidence type="ECO:0000256" key="2">
    <source>
        <dbReference type="ARBA" id="ARBA00012814"/>
    </source>
</evidence>
<keyword evidence="8" id="KW-0648">Protein biosynthesis</keyword>
<gene>
    <name evidence="11" type="ORF">A2690_03610</name>
</gene>
<dbReference type="Pfam" id="PF03483">
    <property type="entry name" value="B3_4"/>
    <property type="match status" value="1"/>
</dbReference>
<reference evidence="11 12" key="1">
    <citation type="journal article" date="2016" name="Nat. Commun.">
        <title>Thousands of microbial genomes shed light on interconnected biogeochemical processes in an aquifer system.</title>
        <authorList>
            <person name="Anantharaman K."/>
            <person name="Brown C.T."/>
            <person name="Hug L.A."/>
            <person name="Sharon I."/>
            <person name="Castelle C.J."/>
            <person name="Probst A.J."/>
            <person name="Thomas B.C."/>
            <person name="Singh A."/>
            <person name="Wilkins M.J."/>
            <person name="Karaoz U."/>
            <person name="Brodie E.L."/>
            <person name="Williams K.H."/>
            <person name="Hubbard S.S."/>
            <person name="Banfield J.F."/>
        </authorList>
    </citation>
    <scope>NUCLEOTIDE SEQUENCE [LARGE SCALE GENOMIC DNA]</scope>
</reference>
<comment type="caution">
    <text evidence="11">The sequence shown here is derived from an EMBL/GenBank/DDBJ whole genome shotgun (WGS) entry which is preliminary data.</text>
</comment>
<dbReference type="GO" id="GO:0009328">
    <property type="term" value="C:phenylalanine-tRNA ligase complex"/>
    <property type="evidence" value="ECO:0007669"/>
    <property type="project" value="TreeGrafter"/>
</dbReference>
<protein>
    <recommendedName>
        <fullName evidence="2">phenylalanine--tRNA ligase</fullName>
        <ecNumber evidence="2">6.1.1.20</ecNumber>
    </recommendedName>
</protein>
<keyword evidence="4" id="KW-0479">Metal-binding</keyword>